<reference evidence="1 2" key="2">
    <citation type="journal article" date="2022" name="Mol. Ecol. Resour.">
        <title>The genomes of chicory, endive, great burdock and yacon provide insights into Asteraceae paleo-polyploidization history and plant inulin production.</title>
        <authorList>
            <person name="Fan W."/>
            <person name="Wang S."/>
            <person name="Wang H."/>
            <person name="Wang A."/>
            <person name="Jiang F."/>
            <person name="Liu H."/>
            <person name="Zhao H."/>
            <person name="Xu D."/>
            <person name="Zhang Y."/>
        </authorList>
    </citation>
    <scope>NUCLEOTIDE SEQUENCE [LARGE SCALE GENOMIC DNA]</scope>
    <source>
        <strain evidence="2">cv. Niubang</strain>
    </source>
</reference>
<dbReference type="EMBL" id="CM042061">
    <property type="protein sequence ID" value="KAI3672872.1"/>
    <property type="molecule type" value="Genomic_DNA"/>
</dbReference>
<evidence type="ECO:0000313" key="1">
    <source>
        <dbReference type="EMBL" id="KAI3672872.1"/>
    </source>
</evidence>
<accession>A0ACB8XSR3</accession>
<reference evidence="2" key="1">
    <citation type="journal article" date="2022" name="Mol. Ecol. Resour.">
        <title>The genomes of chicory, endive, great burdock and yacon provide insights into Asteraceae palaeo-polyploidization history and plant inulin production.</title>
        <authorList>
            <person name="Fan W."/>
            <person name="Wang S."/>
            <person name="Wang H."/>
            <person name="Wang A."/>
            <person name="Jiang F."/>
            <person name="Liu H."/>
            <person name="Zhao H."/>
            <person name="Xu D."/>
            <person name="Zhang Y."/>
        </authorList>
    </citation>
    <scope>NUCLEOTIDE SEQUENCE [LARGE SCALE GENOMIC DNA]</scope>
    <source>
        <strain evidence="2">cv. Niubang</strain>
    </source>
</reference>
<name>A0ACB8XSR3_ARCLA</name>
<gene>
    <name evidence="1" type="ORF">L6452_38972</name>
</gene>
<protein>
    <submittedName>
        <fullName evidence="1">Uncharacterized protein</fullName>
    </submittedName>
</protein>
<comment type="caution">
    <text evidence="1">The sequence shown here is derived from an EMBL/GenBank/DDBJ whole genome shotgun (WGS) entry which is preliminary data.</text>
</comment>
<dbReference type="Proteomes" id="UP001055879">
    <property type="component" value="Linkage Group LG15"/>
</dbReference>
<keyword evidence="2" id="KW-1185">Reference proteome</keyword>
<proteinExistence type="predicted"/>
<sequence length="166" mass="18742">MSTLKSHQMKDDGFHSKVLFVENSVKVITIEMGNLSRQSDPNLIKESLKSIHSKLDTHEGHICEILKKIPSTAPRTSRSLPDIPLNAIPESGKELIYIIERRTDFISEQIHNLTTTVDHALFHLGSKVELEPINPTKDVAVENIISSTHDHIQEEETQEAVYEDDP</sequence>
<evidence type="ECO:0000313" key="2">
    <source>
        <dbReference type="Proteomes" id="UP001055879"/>
    </source>
</evidence>
<organism evidence="1 2">
    <name type="scientific">Arctium lappa</name>
    <name type="common">Greater burdock</name>
    <name type="synonym">Lappa major</name>
    <dbReference type="NCBI Taxonomy" id="4217"/>
    <lineage>
        <taxon>Eukaryota</taxon>
        <taxon>Viridiplantae</taxon>
        <taxon>Streptophyta</taxon>
        <taxon>Embryophyta</taxon>
        <taxon>Tracheophyta</taxon>
        <taxon>Spermatophyta</taxon>
        <taxon>Magnoliopsida</taxon>
        <taxon>eudicotyledons</taxon>
        <taxon>Gunneridae</taxon>
        <taxon>Pentapetalae</taxon>
        <taxon>asterids</taxon>
        <taxon>campanulids</taxon>
        <taxon>Asterales</taxon>
        <taxon>Asteraceae</taxon>
        <taxon>Carduoideae</taxon>
        <taxon>Cardueae</taxon>
        <taxon>Arctiinae</taxon>
        <taxon>Arctium</taxon>
    </lineage>
</organism>